<feature type="compositionally biased region" description="Pro residues" evidence="1">
    <location>
        <begin position="78"/>
        <end position="98"/>
    </location>
</feature>
<feature type="region of interest" description="Disordered" evidence="1">
    <location>
        <begin position="41"/>
        <end position="102"/>
    </location>
</feature>
<proteinExistence type="predicted"/>
<dbReference type="RefSeq" id="WP_183440196.1">
    <property type="nucleotide sequence ID" value="NZ_JACHXD010000003.1"/>
</dbReference>
<evidence type="ECO:0000256" key="1">
    <source>
        <dbReference type="SAM" id="MobiDB-lite"/>
    </source>
</evidence>
<evidence type="ECO:0000256" key="2">
    <source>
        <dbReference type="SAM" id="Phobius"/>
    </source>
</evidence>
<comment type="caution">
    <text evidence="3">The sequence shown here is derived from an EMBL/GenBank/DDBJ whole genome shotgun (WGS) entry which is preliminary data.</text>
</comment>
<organism evidence="3 4">
    <name type="scientific">Pseudoduganella violacea</name>
    <dbReference type="NCBI Taxonomy" id="1715466"/>
    <lineage>
        <taxon>Bacteria</taxon>
        <taxon>Pseudomonadati</taxon>
        <taxon>Pseudomonadota</taxon>
        <taxon>Betaproteobacteria</taxon>
        <taxon>Burkholderiales</taxon>
        <taxon>Oxalobacteraceae</taxon>
        <taxon>Telluria group</taxon>
        <taxon>Pseudoduganella</taxon>
    </lineage>
</organism>
<sequence length="205" mass="22069">MVQALSFREYEPRGMLRPAFGLGLVLLIHMGLLAVLKEPGRPQDTVDEDRPPPMLWLAPIKPPKPAPRTAPEKKAPEYAPPPRASRPSAKPIPVPPVPTAIAQPEAITPPAPVEASRDAPTFDVNAALKSARVIATKRAGKDDIPLDQFKDRPVNEISTESRLGKEIAKSARPGCVDMIRGAGTLAPLVAAYVTLTDKKDSGCKW</sequence>
<reference evidence="3 4" key="1">
    <citation type="submission" date="2020-08" db="EMBL/GenBank/DDBJ databases">
        <title>Genomic Encyclopedia of Type Strains, Phase III (KMG-III): the genomes of soil and plant-associated and newly described type strains.</title>
        <authorList>
            <person name="Whitman W."/>
        </authorList>
    </citation>
    <scope>NUCLEOTIDE SEQUENCE [LARGE SCALE GENOMIC DNA]</scope>
    <source>
        <strain evidence="3 4">CECT 8897</strain>
    </source>
</reference>
<dbReference type="EMBL" id="JACHXD010000003">
    <property type="protein sequence ID" value="MBB3118255.1"/>
    <property type="molecule type" value="Genomic_DNA"/>
</dbReference>
<evidence type="ECO:0000313" key="4">
    <source>
        <dbReference type="Proteomes" id="UP000541535"/>
    </source>
</evidence>
<keyword evidence="4" id="KW-1185">Reference proteome</keyword>
<dbReference type="Proteomes" id="UP000541535">
    <property type="component" value="Unassembled WGS sequence"/>
</dbReference>
<evidence type="ECO:0000313" key="3">
    <source>
        <dbReference type="EMBL" id="MBB3118255.1"/>
    </source>
</evidence>
<protein>
    <submittedName>
        <fullName evidence="3">Uncharacterized protein</fullName>
    </submittedName>
</protein>
<keyword evidence="2" id="KW-1133">Transmembrane helix</keyword>
<accession>A0A7W5B8P2</accession>
<keyword evidence="2" id="KW-0812">Transmembrane</keyword>
<dbReference type="AlphaFoldDB" id="A0A7W5B8P2"/>
<feature type="transmembrane region" description="Helical" evidence="2">
    <location>
        <begin position="15"/>
        <end position="36"/>
    </location>
</feature>
<gene>
    <name evidence="3" type="ORF">FHS03_001286</name>
</gene>
<name>A0A7W5B8P2_9BURK</name>
<keyword evidence="2" id="KW-0472">Membrane</keyword>